<keyword evidence="8" id="KW-0067">ATP-binding</keyword>
<dbReference type="Pfam" id="PF03772">
    <property type="entry name" value="Competence"/>
    <property type="match status" value="1"/>
</dbReference>
<dbReference type="GO" id="GO:0030420">
    <property type="term" value="P:establishment of competence for transformation"/>
    <property type="evidence" value="ECO:0007669"/>
    <property type="project" value="InterPro"/>
</dbReference>
<feature type="transmembrane region" description="Helical" evidence="6">
    <location>
        <begin position="445"/>
        <end position="462"/>
    </location>
</feature>
<evidence type="ECO:0000259" key="7">
    <source>
        <dbReference type="SMART" id="SM00849"/>
    </source>
</evidence>
<evidence type="ECO:0000256" key="3">
    <source>
        <dbReference type="ARBA" id="ARBA00022692"/>
    </source>
</evidence>
<keyword evidence="4 6" id="KW-1133">Transmembrane helix</keyword>
<keyword evidence="9" id="KW-1185">Reference proteome</keyword>
<evidence type="ECO:0000256" key="6">
    <source>
        <dbReference type="SAM" id="Phobius"/>
    </source>
</evidence>
<dbReference type="SMART" id="SM00849">
    <property type="entry name" value="Lactamase_B"/>
    <property type="match status" value="1"/>
</dbReference>
<dbReference type="RefSeq" id="WP_009117864.1">
    <property type="nucleotide sequence ID" value="NZ_JH164926.1"/>
</dbReference>
<keyword evidence="5 6" id="KW-0472">Membrane</keyword>
<evidence type="ECO:0000313" key="8">
    <source>
        <dbReference type="EMBL" id="EGY53615.1"/>
    </source>
</evidence>
<feature type="transmembrane region" description="Helical" evidence="6">
    <location>
        <begin position="265"/>
        <end position="285"/>
    </location>
</feature>
<dbReference type="PATRIC" id="fig|1032488.3.peg.156"/>
<reference evidence="8 9" key="1">
    <citation type="submission" date="2011-05" db="EMBL/GenBank/DDBJ databases">
        <authorList>
            <person name="Muzny D."/>
            <person name="Qin X."/>
            <person name="Deng J."/>
            <person name="Jiang H."/>
            <person name="Liu Y."/>
            <person name="Qu J."/>
            <person name="Song X.-Z."/>
            <person name="Zhang L."/>
            <person name="Thornton R."/>
            <person name="Coyle M."/>
            <person name="Francisco L."/>
            <person name="Jackson L."/>
            <person name="Javaid M."/>
            <person name="Korchina V."/>
            <person name="Kovar C."/>
            <person name="Mata R."/>
            <person name="Mathew T."/>
            <person name="Ngo R."/>
            <person name="Nguyen L."/>
            <person name="Nguyen N."/>
            <person name="Okwuonu G."/>
            <person name="Ongeri F."/>
            <person name="Pham C."/>
            <person name="Simmons D."/>
            <person name="Wilczek-Boney K."/>
            <person name="Hale W."/>
            <person name="Jakkamsetti A."/>
            <person name="Pham P."/>
            <person name="Ruth R."/>
            <person name="San Lucas F."/>
            <person name="Warren J."/>
            <person name="Zhang J."/>
            <person name="Zhao Z."/>
            <person name="Zhou C."/>
            <person name="Zhu D."/>
            <person name="Lee S."/>
            <person name="Bess C."/>
            <person name="Blankenburg K."/>
            <person name="Forbes L."/>
            <person name="Fu Q."/>
            <person name="Gubbala S."/>
            <person name="Hirani K."/>
            <person name="Jayaseelan J.C."/>
            <person name="Lara F."/>
            <person name="Munidasa M."/>
            <person name="Palculict T."/>
            <person name="Patil S."/>
            <person name="Pu L.-L."/>
            <person name="Saada N."/>
            <person name="Tang L."/>
            <person name="Weissenberger G."/>
            <person name="Zhu Y."/>
            <person name="Hemphill L."/>
            <person name="Shang Y."/>
            <person name="Youmans B."/>
            <person name="Ayvaz T."/>
            <person name="Ross M."/>
            <person name="Santibanez J."/>
            <person name="Aqrawi P."/>
            <person name="Gross S."/>
            <person name="Joshi V."/>
            <person name="Fowler G."/>
            <person name="Nazareth L."/>
            <person name="Reid J."/>
            <person name="Worley K."/>
            <person name="Petrosino J."/>
            <person name="Highlander S."/>
            <person name="Gibbs R."/>
        </authorList>
    </citation>
    <scope>NUCLEOTIDE SEQUENCE [LARGE SCALE GENOMIC DNA]</scope>
    <source>
        <strain evidence="8 9">871</strain>
    </source>
</reference>
<dbReference type="AlphaFoldDB" id="G4CEY1"/>
<dbReference type="CDD" id="cd07731">
    <property type="entry name" value="ComA-like_MBL-fold"/>
    <property type="match status" value="1"/>
</dbReference>
<dbReference type="InterPro" id="IPR036866">
    <property type="entry name" value="RibonucZ/Hydroxyglut_hydro"/>
</dbReference>
<gene>
    <name evidence="8" type="primary">comA</name>
    <name evidence="8" type="ORF">HMPREF9371_0170</name>
</gene>
<name>G4CEY1_9NEIS</name>
<dbReference type="GO" id="GO:0005886">
    <property type="term" value="C:plasma membrane"/>
    <property type="evidence" value="ECO:0007669"/>
    <property type="project" value="UniProtKB-SubCell"/>
</dbReference>
<evidence type="ECO:0000313" key="9">
    <source>
        <dbReference type="Proteomes" id="UP000003019"/>
    </source>
</evidence>
<dbReference type="InterPro" id="IPR004797">
    <property type="entry name" value="Competence_ComEC/Rec2"/>
</dbReference>
<proteinExistence type="predicted"/>
<comment type="subcellular location">
    <subcellularLocation>
        <location evidence="1">Cell membrane</location>
        <topology evidence="1">Multi-pass membrane protein</topology>
    </subcellularLocation>
</comment>
<dbReference type="PANTHER" id="PTHR30619:SF1">
    <property type="entry name" value="RECOMBINATION PROTEIN 2"/>
    <property type="match status" value="1"/>
</dbReference>
<comment type="caution">
    <text evidence="8">The sequence shown here is derived from an EMBL/GenBank/DDBJ whole genome shotgun (WGS) entry which is preliminary data.</text>
</comment>
<dbReference type="Pfam" id="PF13567">
    <property type="entry name" value="DUF4131"/>
    <property type="match status" value="1"/>
</dbReference>
<feature type="transmembrane region" description="Helical" evidence="6">
    <location>
        <begin position="313"/>
        <end position="346"/>
    </location>
</feature>
<keyword evidence="3 6" id="KW-0812">Transmembrane</keyword>
<feature type="transmembrane region" description="Helical" evidence="6">
    <location>
        <begin position="358"/>
        <end position="381"/>
    </location>
</feature>
<dbReference type="GO" id="GO:0005524">
    <property type="term" value="F:ATP binding"/>
    <property type="evidence" value="ECO:0007669"/>
    <property type="project" value="UniProtKB-KW"/>
</dbReference>
<dbReference type="Gene3D" id="3.60.15.10">
    <property type="entry name" value="Ribonuclease Z/Hydroxyacylglutathione hydrolase-like"/>
    <property type="match status" value="1"/>
</dbReference>
<dbReference type="SUPFAM" id="SSF56281">
    <property type="entry name" value="Metallo-hydrolase/oxidoreductase"/>
    <property type="match status" value="1"/>
</dbReference>
<evidence type="ECO:0000256" key="5">
    <source>
        <dbReference type="ARBA" id="ARBA00023136"/>
    </source>
</evidence>
<dbReference type="STRING" id="1032488.HMPREF9371_0170"/>
<accession>G4CEY1</accession>
<sequence length="758" mass="83195">MAGSGWRFWAVGVLAAFLLPAAHLTALLSAAGLLLFAAGSLRRFRAAWWLLAGLLYGVWRIEAAVSGQWPVEPESQRVEMVFQVASVAEEAPYAVRFEALAETADGRRYRLLLSDRLKREWLPGSRWRIEARVRPTIGERNDNGFDREAWALSRGLHGLASAGVERTGLTPDRGWHTRWQQWRYRAQQRWQGVAAVYPQGAALMRALGTGGYGGLEDEHWQAFRHLGINHLVSISGLHVGMTALAAGLLARLLLWPLPLAEPRRWVLAAGLAAAVAYGALAGFGVPVQRSLLMLSIFVWHWWRRSGASPWQSWWFALSAVLLWQPLSALGVGFWLSFGMVAVLIWAADKRLRHGKWRALWRGQAAVTVFGFWAAGQAFGVVPLAAPLANLLLIPWFSWLLVPLALLAVLLPGDALLRLAAALGEYTLEAVVWAGTQMPVGSLPHLPPAFWLAVLAALAVLLLPRGLGLRPWAAAVLLLSCCYRTPAPDDGTAAIRIHDVGQGLAVQIRTRNHWLLFDTGTENAAKLQLLPALWAQGLPPPDVLVASHHDADHDGGLAAVQVAFPPARLYAGQPAAYPGQAARHCRGGLNWTWDGVWFEFLTPPPQTQLADNEQSCVLRVVANGEAVLITGDLGKAGERELVRRYGSGLHSQILLLGHHGSRSSTAVEFLEAVAPHTAVATNGFANPYRHPAAEVRHSLSARGIRLHTSARSGRIDFLLGNGRLQPSLLPRRFWQRKPLAETETLRPLQNLQMWMQFKA</sequence>
<dbReference type="InterPro" id="IPR025405">
    <property type="entry name" value="DUF4131"/>
</dbReference>
<protein>
    <submittedName>
        <fullName evidence="8">Competence factor transporting permease/ATP-binding protein ComA</fullName>
    </submittedName>
</protein>
<dbReference type="NCBIfam" id="TIGR00361">
    <property type="entry name" value="ComEC_Rec2"/>
    <property type="match status" value="1"/>
</dbReference>
<dbReference type="InterPro" id="IPR052159">
    <property type="entry name" value="Competence_DNA_uptake"/>
</dbReference>
<feature type="transmembrane region" description="Helical" evidence="6">
    <location>
        <begin position="231"/>
        <end position="253"/>
    </location>
</feature>
<dbReference type="InterPro" id="IPR035681">
    <property type="entry name" value="ComA-like_MBL"/>
</dbReference>
<dbReference type="InterPro" id="IPR004477">
    <property type="entry name" value="ComEC_N"/>
</dbReference>
<dbReference type="EMBL" id="AGAY01000006">
    <property type="protein sequence ID" value="EGY53615.1"/>
    <property type="molecule type" value="Genomic_DNA"/>
</dbReference>
<evidence type="ECO:0000256" key="1">
    <source>
        <dbReference type="ARBA" id="ARBA00004651"/>
    </source>
</evidence>
<dbReference type="HOGENOM" id="CLU_010363_3_0_4"/>
<dbReference type="OrthoDB" id="9761531at2"/>
<dbReference type="InterPro" id="IPR001279">
    <property type="entry name" value="Metallo-B-lactamas"/>
</dbReference>
<dbReference type="PANTHER" id="PTHR30619">
    <property type="entry name" value="DNA INTERNALIZATION/COMPETENCE PROTEIN COMEC/REC2"/>
    <property type="match status" value="1"/>
</dbReference>
<feature type="domain" description="Metallo-beta-lactamase" evidence="7">
    <location>
        <begin position="501"/>
        <end position="682"/>
    </location>
</feature>
<evidence type="ECO:0000256" key="4">
    <source>
        <dbReference type="ARBA" id="ARBA00022989"/>
    </source>
</evidence>
<dbReference type="Pfam" id="PF00753">
    <property type="entry name" value="Lactamase_B"/>
    <property type="match status" value="1"/>
</dbReference>
<organism evidence="8 9">
    <name type="scientific">Neisseria shayeganii 871</name>
    <dbReference type="NCBI Taxonomy" id="1032488"/>
    <lineage>
        <taxon>Bacteria</taxon>
        <taxon>Pseudomonadati</taxon>
        <taxon>Pseudomonadota</taxon>
        <taxon>Betaproteobacteria</taxon>
        <taxon>Neisseriales</taxon>
        <taxon>Neisseriaceae</taxon>
        <taxon>Neisseria</taxon>
    </lineage>
</organism>
<keyword evidence="2" id="KW-1003">Cell membrane</keyword>
<keyword evidence="8" id="KW-0547">Nucleotide-binding</keyword>
<dbReference type="Proteomes" id="UP000003019">
    <property type="component" value="Unassembled WGS sequence"/>
</dbReference>
<evidence type="ECO:0000256" key="2">
    <source>
        <dbReference type="ARBA" id="ARBA00022475"/>
    </source>
</evidence>
<dbReference type="NCBIfam" id="TIGR00360">
    <property type="entry name" value="ComEC_N-term"/>
    <property type="match status" value="1"/>
</dbReference>